<evidence type="ECO:0000313" key="2">
    <source>
        <dbReference type="EMBL" id="MBT0770886.1"/>
    </source>
</evidence>
<dbReference type="Gene3D" id="3.30.70.270">
    <property type="match status" value="1"/>
</dbReference>
<keyword evidence="3" id="KW-1185">Reference proteome</keyword>
<accession>A0ABS5TII4</accession>
<proteinExistence type="predicted"/>
<dbReference type="PANTHER" id="PTHR45138:SF9">
    <property type="entry name" value="DIGUANYLATE CYCLASE DGCM-RELATED"/>
    <property type="match status" value="1"/>
</dbReference>
<dbReference type="Pfam" id="PF00990">
    <property type="entry name" value="GGDEF"/>
    <property type="match status" value="1"/>
</dbReference>
<evidence type="ECO:0000313" key="3">
    <source>
        <dbReference type="Proteomes" id="UP001197247"/>
    </source>
</evidence>
<protein>
    <submittedName>
        <fullName evidence="2">GGDEF domain-containing protein</fullName>
    </submittedName>
</protein>
<name>A0ABS5TII4_9ACTN</name>
<reference evidence="2 3" key="1">
    <citation type="submission" date="2021-05" db="EMBL/GenBank/DDBJ databases">
        <title>Kineosporia and Streptomyces sp. nov. two new marine actinobacteria isolated from Coral.</title>
        <authorList>
            <person name="Buangrab K."/>
            <person name="Sutthacheep M."/>
            <person name="Yeemin T."/>
            <person name="Harunari E."/>
            <person name="Igarashi Y."/>
            <person name="Kanchanasin P."/>
            <person name="Tanasupawat S."/>
            <person name="Phongsopitanun W."/>
        </authorList>
    </citation>
    <scope>NUCLEOTIDE SEQUENCE [LARGE SCALE GENOMIC DNA]</scope>
    <source>
        <strain evidence="2 3">J2-2</strain>
    </source>
</reference>
<dbReference type="EMBL" id="JAHBAY010000007">
    <property type="protein sequence ID" value="MBT0770886.1"/>
    <property type="molecule type" value="Genomic_DNA"/>
</dbReference>
<dbReference type="InterPro" id="IPR000160">
    <property type="entry name" value="GGDEF_dom"/>
</dbReference>
<dbReference type="InterPro" id="IPR043128">
    <property type="entry name" value="Rev_trsase/Diguanyl_cyclase"/>
</dbReference>
<evidence type="ECO:0000259" key="1">
    <source>
        <dbReference type="PROSITE" id="PS50887"/>
    </source>
</evidence>
<gene>
    <name evidence="2" type="ORF">KIH74_18245</name>
</gene>
<dbReference type="SUPFAM" id="SSF55073">
    <property type="entry name" value="Nucleotide cyclase"/>
    <property type="match status" value="1"/>
</dbReference>
<dbReference type="InterPro" id="IPR050469">
    <property type="entry name" value="Diguanylate_Cyclase"/>
</dbReference>
<feature type="domain" description="GGDEF" evidence="1">
    <location>
        <begin position="223"/>
        <end position="352"/>
    </location>
</feature>
<dbReference type="Proteomes" id="UP001197247">
    <property type="component" value="Unassembled WGS sequence"/>
</dbReference>
<dbReference type="InterPro" id="IPR029787">
    <property type="entry name" value="Nucleotide_cyclase"/>
</dbReference>
<dbReference type="PANTHER" id="PTHR45138">
    <property type="entry name" value="REGULATORY COMPONENTS OF SENSORY TRANSDUCTION SYSTEM"/>
    <property type="match status" value="1"/>
</dbReference>
<organism evidence="2 3">
    <name type="scientific">Kineosporia corallincola</name>
    <dbReference type="NCBI Taxonomy" id="2835133"/>
    <lineage>
        <taxon>Bacteria</taxon>
        <taxon>Bacillati</taxon>
        <taxon>Actinomycetota</taxon>
        <taxon>Actinomycetes</taxon>
        <taxon>Kineosporiales</taxon>
        <taxon>Kineosporiaceae</taxon>
        <taxon>Kineosporia</taxon>
    </lineage>
</organism>
<dbReference type="CDD" id="cd01949">
    <property type="entry name" value="GGDEF"/>
    <property type="match status" value="1"/>
</dbReference>
<comment type="caution">
    <text evidence="2">The sequence shown here is derived from an EMBL/GenBank/DDBJ whole genome shotgun (WGS) entry which is preliminary data.</text>
</comment>
<dbReference type="SMART" id="SM00267">
    <property type="entry name" value="GGDEF"/>
    <property type="match status" value="1"/>
</dbReference>
<dbReference type="RefSeq" id="WP_214157177.1">
    <property type="nucleotide sequence ID" value="NZ_JAHBAY010000007.1"/>
</dbReference>
<dbReference type="PROSITE" id="PS50887">
    <property type="entry name" value="GGDEF"/>
    <property type="match status" value="1"/>
</dbReference>
<sequence length="360" mass="37374">MTPWSLITVLVMLFTAAVIARLLWQLVAVTRAHDAAVARQLVVTAAAARLTGVTDVGRIRELGRQALAELSRRTPGLRVVQLEREGAELIVSLRTGAFERPPAILRTADLGVPEGRLPAGPLRRPGPLPALDAGVGRRCSWLVQAFPAAGPEVLLAVGRPGPPDPALDAAVQAVITQSALALRAAGTAPGASGREQIDQLTGLVGREGFIEALGALVNSSSTGRAAVLFLGLDDFKRVNEVFGQKAGDELLREVGLLLRGLVRADDVAARIGGDEFAVVLRDSNEAVAAQVAERIGMGIAVIDVTSPIRVGASIGIAMARPGMRLDDLLAQAGFAMDDAKAGGRGQVRAFRGGETGGETG</sequence>
<dbReference type="NCBIfam" id="TIGR00254">
    <property type="entry name" value="GGDEF"/>
    <property type="match status" value="1"/>
</dbReference>